<dbReference type="InterPro" id="IPR035201">
    <property type="entry name" value="Cdc24_OB1"/>
</dbReference>
<feature type="domain" description="Cell division control protein 24 OB" evidence="1">
    <location>
        <begin position="582"/>
        <end position="744"/>
    </location>
</feature>
<gene>
    <name evidence="4" type="ORF">PDE001_LOCUS7353</name>
</gene>
<proteinExistence type="predicted"/>
<name>A0AAV0UVD9_9STRA</name>
<feature type="domain" description="Cell division control protein 24 OB" evidence="2">
    <location>
        <begin position="142"/>
        <end position="295"/>
    </location>
</feature>
<keyword evidence="5" id="KW-1185">Reference proteome</keyword>
<comment type="caution">
    <text evidence="4">The sequence shown here is derived from an EMBL/GenBank/DDBJ whole genome shotgun (WGS) entry which is preliminary data.</text>
</comment>
<dbReference type="Pfam" id="PF17244">
    <property type="entry name" value="CDC24_OB3"/>
    <property type="match status" value="1"/>
</dbReference>
<dbReference type="Pfam" id="PF17245">
    <property type="entry name" value="CDC24_OB2"/>
    <property type="match status" value="1"/>
</dbReference>
<dbReference type="AlphaFoldDB" id="A0AAV0UVD9"/>
<dbReference type="InterPro" id="IPR035200">
    <property type="entry name" value="Cdc24_OB2"/>
</dbReference>
<dbReference type="Proteomes" id="UP001162029">
    <property type="component" value="Unassembled WGS sequence"/>
</dbReference>
<protein>
    <submittedName>
        <fullName evidence="4">Uncharacterized protein</fullName>
    </submittedName>
</protein>
<evidence type="ECO:0000259" key="1">
    <source>
        <dbReference type="Pfam" id="PF17244"/>
    </source>
</evidence>
<dbReference type="EMBL" id="CANTFM010001479">
    <property type="protein sequence ID" value="CAI5739953.1"/>
    <property type="molecule type" value="Genomic_DNA"/>
</dbReference>
<evidence type="ECO:0000313" key="4">
    <source>
        <dbReference type="EMBL" id="CAI5739953.1"/>
    </source>
</evidence>
<reference evidence="4" key="1">
    <citation type="submission" date="2022-12" db="EMBL/GenBank/DDBJ databases">
        <authorList>
            <person name="Webb A."/>
        </authorList>
    </citation>
    <scope>NUCLEOTIDE SEQUENCE</scope>
    <source>
        <strain evidence="4">Pd1</strain>
    </source>
</reference>
<evidence type="ECO:0000259" key="3">
    <source>
        <dbReference type="Pfam" id="PF17246"/>
    </source>
</evidence>
<dbReference type="Pfam" id="PF17246">
    <property type="entry name" value="CDC24_OB1"/>
    <property type="match status" value="1"/>
</dbReference>
<dbReference type="PANTHER" id="PTHR36033">
    <property type="entry name" value="NUCLEIC ACID-BINDING PROTEINS SUPERFAMILY"/>
    <property type="match status" value="1"/>
</dbReference>
<sequence length="808" mass="91365">MELLDAIEKLEQPTTAHQESTPQHVDFVEHQVFFIQQKLRDVWQRKRGTSADTPCIPFYWVFSKFVRLMEEYPAGLTEAVIVTELTNLLQQNEEENAATKTAKLSKKRKLRNVEAMEEVLLEDKQEALQAKVRDYGNHRLTLEMENDTDVTIYMYLHQRFRSCVDFIQNILQYEPNGVATFPFQTGCRVAFTNAKLLERKEVGMRPMDEEINRIQFTLLPTAFLTIRLDEDRVLDRKLLAKASSLSQVDQLVGEVQDPTVIQRLMPKAKVLDIGAIRPCQTPLYVYRQVILLGEVEQTNKRLRAGTAPHTQRLTQGLHLMVLWDDQVALSRLFCVGDTLTIFHPFVHVCGQDDTEILHVLNEYSSQQRLAYYFEYGSATVLFSKSSAMNNCIKTSAILQGHGEIQRPLSHLDEIKPGWHNFSLYAHVRSIKVSHGIPLLAAYFYAYYDPKTNQPRAMNAKMLPSPPLDHTILSRYYLVVMLQVYIASSKRLLTIEVTGENALAALRLLPGQSVFFDGLVAIDMRSKPVRRFRERGLMPIASTTKADFAFPTKAYSTSSSSSVVVLCSDWESIFGKQSLFNNSSRLTIVSTTLGLINTALNRSATLDNVAAHALTVVEMTVSGVGWLIPSDNLGVQGFTMDTSCEKGHSTTCAHKFCFRTLEMMTRGQRTTTGPPKWKCVFCQEIFFGLQDTVQTYRELAVIFQNGRSKTSPLVALCQGDTVASLLGLAAEVYVELPIAEKRKTLELVTGTAFRLMLSRCEPCHVSIPTASCQNRTHTTLFIHLRIDLIEPIDTFAAAHHLLSTLRYRV</sequence>
<organism evidence="4 5">
    <name type="scientific">Peronospora destructor</name>
    <dbReference type="NCBI Taxonomy" id="86335"/>
    <lineage>
        <taxon>Eukaryota</taxon>
        <taxon>Sar</taxon>
        <taxon>Stramenopiles</taxon>
        <taxon>Oomycota</taxon>
        <taxon>Peronosporomycetes</taxon>
        <taxon>Peronosporales</taxon>
        <taxon>Peronosporaceae</taxon>
        <taxon>Peronospora</taxon>
    </lineage>
</organism>
<evidence type="ECO:0000259" key="2">
    <source>
        <dbReference type="Pfam" id="PF17245"/>
    </source>
</evidence>
<accession>A0AAV0UVD9</accession>
<dbReference type="PANTHER" id="PTHR36033:SF1">
    <property type="entry name" value="NUCLEIC ACID-BINDING PROTEINS SUPERFAMILY"/>
    <property type="match status" value="1"/>
</dbReference>
<feature type="domain" description="Cell division control protein 24 OB" evidence="3">
    <location>
        <begin position="38"/>
        <end position="111"/>
    </location>
</feature>
<evidence type="ECO:0000313" key="5">
    <source>
        <dbReference type="Proteomes" id="UP001162029"/>
    </source>
</evidence>
<dbReference type="InterPro" id="IPR035203">
    <property type="entry name" value="Cdc24_OB3"/>
</dbReference>